<dbReference type="SUPFAM" id="SSF52540">
    <property type="entry name" value="P-loop containing nucleoside triphosphate hydrolases"/>
    <property type="match status" value="1"/>
</dbReference>
<dbReference type="OrthoDB" id="8954335at2759"/>
<dbReference type="FunFam" id="3.40.50.300:FF:000366">
    <property type="entry name" value="GTPase, IMAP family member 2"/>
    <property type="match status" value="1"/>
</dbReference>
<evidence type="ECO:0000256" key="2">
    <source>
        <dbReference type="ARBA" id="ARBA00022741"/>
    </source>
</evidence>
<evidence type="ECO:0000259" key="5">
    <source>
        <dbReference type="PROSITE" id="PS51720"/>
    </source>
</evidence>
<feature type="domain" description="AIG1-type G" evidence="5">
    <location>
        <begin position="22"/>
        <end position="223"/>
    </location>
</feature>
<accession>A0A5F8G7L7</accession>
<dbReference type="GeneTree" id="ENSGT00940000159509"/>
<dbReference type="RefSeq" id="XP_056655877.1">
    <property type="nucleotide sequence ID" value="XM_056799899.1"/>
</dbReference>
<dbReference type="Bgee" id="ENSMODG00000003644">
    <property type="expression patterns" value="Expressed in blood and 15 other cell types or tissues"/>
</dbReference>
<dbReference type="GeneID" id="100017544"/>
<reference evidence="6" key="3">
    <citation type="submission" date="2025-09" db="UniProtKB">
        <authorList>
            <consortium name="Ensembl"/>
        </authorList>
    </citation>
    <scope>IDENTIFICATION</scope>
</reference>
<evidence type="ECO:0000313" key="7">
    <source>
        <dbReference type="Proteomes" id="UP000002280"/>
    </source>
</evidence>
<dbReference type="RefSeq" id="XP_016281727.1">
    <property type="nucleotide sequence ID" value="XM_016426241.2"/>
</dbReference>
<evidence type="ECO:0000256" key="4">
    <source>
        <dbReference type="SAM" id="Coils"/>
    </source>
</evidence>
<reference evidence="6" key="2">
    <citation type="submission" date="2025-08" db="UniProtKB">
        <authorList>
            <consortium name="Ensembl"/>
        </authorList>
    </citation>
    <scope>IDENTIFICATION</scope>
</reference>
<dbReference type="Proteomes" id="UP000002280">
    <property type="component" value="Chromosome 8"/>
</dbReference>
<dbReference type="GO" id="GO:0005525">
    <property type="term" value="F:GTP binding"/>
    <property type="evidence" value="ECO:0007669"/>
    <property type="project" value="UniProtKB-KW"/>
</dbReference>
<evidence type="ECO:0000256" key="3">
    <source>
        <dbReference type="ARBA" id="ARBA00023134"/>
    </source>
</evidence>
<keyword evidence="3" id="KW-0342">GTP-binding</keyword>
<dbReference type="CDD" id="cd01852">
    <property type="entry name" value="AIG1"/>
    <property type="match status" value="1"/>
</dbReference>
<dbReference type="InterPro" id="IPR045058">
    <property type="entry name" value="GIMA/IAN/Toc"/>
</dbReference>
<dbReference type="STRING" id="13616.ENSMODP00000043444"/>
<keyword evidence="7" id="KW-1185">Reference proteome</keyword>
<keyword evidence="4" id="KW-0175">Coiled coil</keyword>
<name>A0A5F8G7L7_MONDO</name>
<dbReference type="Pfam" id="PF04548">
    <property type="entry name" value="AIG1"/>
    <property type="match status" value="1"/>
</dbReference>
<proteinExistence type="inferred from homology"/>
<evidence type="ECO:0000256" key="1">
    <source>
        <dbReference type="ARBA" id="ARBA00008535"/>
    </source>
</evidence>
<dbReference type="OMA" id="QECPSRR"/>
<organism evidence="6 7">
    <name type="scientific">Monodelphis domestica</name>
    <name type="common">Gray short-tailed opossum</name>
    <dbReference type="NCBI Taxonomy" id="13616"/>
    <lineage>
        <taxon>Eukaryota</taxon>
        <taxon>Metazoa</taxon>
        <taxon>Chordata</taxon>
        <taxon>Craniata</taxon>
        <taxon>Vertebrata</taxon>
        <taxon>Euteleostomi</taxon>
        <taxon>Mammalia</taxon>
        <taxon>Metatheria</taxon>
        <taxon>Didelphimorphia</taxon>
        <taxon>Didelphidae</taxon>
        <taxon>Monodelphis</taxon>
    </lineage>
</organism>
<dbReference type="GO" id="GO:0003924">
    <property type="term" value="F:GTPase activity"/>
    <property type="evidence" value="ECO:0000318"/>
    <property type="project" value="GO_Central"/>
</dbReference>
<dbReference type="PANTHER" id="PTHR10903:SF170">
    <property type="entry name" value="GTPASE IMAP FAMILY MEMBER 7"/>
    <property type="match status" value="1"/>
</dbReference>
<evidence type="ECO:0000313" key="6">
    <source>
        <dbReference type="Ensembl" id="ENSMODP00000043444.1"/>
    </source>
</evidence>
<protein>
    <submittedName>
        <fullName evidence="6">GTPase IMAP family member 7-like</fullName>
    </submittedName>
</protein>
<dbReference type="InParanoid" id="A0A5F8G7L7"/>
<feature type="coiled-coil region" evidence="4">
    <location>
        <begin position="223"/>
        <end position="290"/>
    </location>
</feature>
<dbReference type="AlphaFoldDB" id="A0A5F8G7L7"/>
<dbReference type="PROSITE" id="PS51720">
    <property type="entry name" value="G_AIG1"/>
    <property type="match status" value="1"/>
</dbReference>
<dbReference type="Gene3D" id="3.40.50.300">
    <property type="entry name" value="P-loop containing nucleotide triphosphate hydrolases"/>
    <property type="match status" value="1"/>
</dbReference>
<sequence>MDVTGNKPGISSPDGVMDVDEANVPRIVLVGKTGHGKSATGNTLLGKELFASGVSANSTTKTCQKEVASWKGKGFLVVDTPGLFDTKKSLETTCNEISRCVIYSCPGPHAIILVLQLGRYTKEEKHSVSLIKALFGKLAMNYMIILFTRKDDLKNEKLDNFLKESEDLQSLIHECGGRYYAFNNKAEGNEREVQVKELLDLIEKMMQNNKGKHFSDKIYEKTNEALKRRRRALKEIYTQERDDEIQIIEQEYANESSLTEEQIREKQERIKKVEREYEEKMKNINAEAERTVFEQVVQFVKDLICKISGWFKK</sequence>
<dbReference type="Ensembl" id="ENSMODT00000059034.1">
    <property type="protein sequence ID" value="ENSMODP00000043444.1"/>
    <property type="gene ID" value="ENSMODG00000003644.4"/>
</dbReference>
<gene>
    <name evidence="6" type="primary">LOC100017544</name>
</gene>
<keyword evidence="2" id="KW-0547">Nucleotide-binding</keyword>
<comment type="similarity">
    <text evidence="1">Belongs to the TRAFAC class TrmE-Era-EngA-EngB-Septin-like GTPase superfamily. AIG1/Toc34/Toc159-like paraseptin GTPase family. IAN subfamily.</text>
</comment>
<dbReference type="PANTHER" id="PTHR10903">
    <property type="entry name" value="GTPASE, IMAP FAMILY MEMBER-RELATED"/>
    <property type="match status" value="1"/>
</dbReference>
<dbReference type="InterPro" id="IPR006703">
    <property type="entry name" value="G_AIG1"/>
</dbReference>
<dbReference type="KEGG" id="mdo:100017544"/>
<reference evidence="6 7" key="1">
    <citation type="journal article" date="2007" name="Nature">
        <title>Genome of the marsupial Monodelphis domestica reveals innovation in non-coding sequences.</title>
        <authorList>
            <person name="Mikkelsen T.S."/>
            <person name="Wakefield M.J."/>
            <person name="Aken B."/>
            <person name="Amemiya C.T."/>
            <person name="Chang J.L."/>
            <person name="Duke S."/>
            <person name="Garber M."/>
            <person name="Gentles A.J."/>
            <person name="Goodstadt L."/>
            <person name="Heger A."/>
            <person name="Jurka J."/>
            <person name="Kamal M."/>
            <person name="Mauceli E."/>
            <person name="Searle S.M."/>
            <person name="Sharpe T."/>
            <person name="Baker M.L."/>
            <person name="Batzer M.A."/>
            <person name="Benos P.V."/>
            <person name="Belov K."/>
            <person name="Clamp M."/>
            <person name="Cook A."/>
            <person name="Cuff J."/>
            <person name="Das R."/>
            <person name="Davidow L."/>
            <person name="Deakin J.E."/>
            <person name="Fazzari M.J."/>
            <person name="Glass J.L."/>
            <person name="Grabherr M."/>
            <person name="Greally J.M."/>
            <person name="Gu W."/>
            <person name="Hore T.A."/>
            <person name="Huttley G.A."/>
            <person name="Kleber M."/>
            <person name="Jirtle R.L."/>
            <person name="Koina E."/>
            <person name="Lee J.T."/>
            <person name="Mahony S."/>
            <person name="Marra M.A."/>
            <person name="Miller R.D."/>
            <person name="Nicholls R.D."/>
            <person name="Oda M."/>
            <person name="Papenfuss A.T."/>
            <person name="Parra Z.E."/>
            <person name="Pollock D.D."/>
            <person name="Ray D.A."/>
            <person name="Schein J.E."/>
            <person name="Speed T.P."/>
            <person name="Thompson K."/>
            <person name="VandeBerg J.L."/>
            <person name="Wade C.M."/>
            <person name="Walker J.A."/>
            <person name="Waters P.D."/>
            <person name="Webber C."/>
            <person name="Weidman J.R."/>
            <person name="Xie X."/>
            <person name="Zody M.C."/>
            <person name="Baldwin J."/>
            <person name="Abdouelleil A."/>
            <person name="Abdulkadir J."/>
            <person name="Abebe A."/>
            <person name="Abera B."/>
            <person name="Abreu J."/>
            <person name="Acer S.C."/>
            <person name="Aftuck L."/>
            <person name="Alexander A."/>
            <person name="An P."/>
            <person name="Anderson E."/>
            <person name="Anderson S."/>
            <person name="Arachi H."/>
            <person name="Azer M."/>
            <person name="Bachantsang P."/>
            <person name="Barry A."/>
            <person name="Bayul T."/>
            <person name="Berlin A."/>
            <person name="Bessette D."/>
            <person name="Bloom T."/>
            <person name="Bloom T."/>
            <person name="Boguslavskiy L."/>
            <person name="Bonnet C."/>
            <person name="Boukhgalter B."/>
            <person name="Bourzgui I."/>
            <person name="Brown A."/>
            <person name="Cahill P."/>
            <person name="Channer S."/>
            <person name="Cheshatsang Y."/>
            <person name="Chuda L."/>
            <person name="Citroen M."/>
            <person name="Collymore A."/>
            <person name="Cooke P."/>
            <person name="Costello M."/>
            <person name="D'Aco K."/>
            <person name="Daza R."/>
            <person name="De Haan G."/>
            <person name="DeGray S."/>
            <person name="DeMaso C."/>
            <person name="Dhargay N."/>
            <person name="Dooley K."/>
            <person name="Dooley E."/>
            <person name="Doricent M."/>
            <person name="Dorje P."/>
            <person name="Dorjee K."/>
            <person name="Dupes A."/>
            <person name="Elong R."/>
            <person name="Falk J."/>
            <person name="Farina A."/>
            <person name="Faro S."/>
            <person name="Ferguson D."/>
            <person name="Fisher S."/>
            <person name="Foley C.D."/>
            <person name="Franke A."/>
            <person name="Friedrich D."/>
            <person name="Gadbois L."/>
            <person name="Gearin G."/>
            <person name="Gearin C.R."/>
            <person name="Giannoukos G."/>
            <person name="Goode T."/>
            <person name="Graham J."/>
            <person name="Grandbois E."/>
            <person name="Grewal S."/>
            <person name="Gyaltsen K."/>
            <person name="Hafez N."/>
            <person name="Hagos B."/>
            <person name="Hall J."/>
            <person name="Henson C."/>
            <person name="Hollinger A."/>
            <person name="Honan T."/>
            <person name="Huard M.D."/>
            <person name="Hughes L."/>
            <person name="Hurhula B."/>
            <person name="Husby M.E."/>
            <person name="Kamat A."/>
            <person name="Kanga B."/>
            <person name="Kashin S."/>
            <person name="Khazanovich D."/>
            <person name="Kisner P."/>
            <person name="Lance K."/>
            <person name="Lara M."/>
            <person name="Lee W."/>
            <person name="Lennon N."/>
            <person name="Letendre F."/>
            <person name="LeVine R."/>
            <person name="Lipovsky A."/>
            <person name="Liu X."/>
            <person name="Liu J."/>
            <person name="Liu S."/>
            <person name="Lokyitsang T."/>
            <person name="Lokyitsang Y."/>
            <person name="Lubonja R."/>
            <person name="Lui A."/>
            <person name="MacDonald P."/>
            <person name="Magnisalis V."/>
            <person name="Maru K."/>
            <person name="Matthews C."/>
            <person name="McCusker W."/>
            <person name="McDonough S."/>
            <person name="Mehta T."/>
            <person name="Meldrim J."/>
            <person name="Meneus L."/>
            <person name="Mihai O."/>
            <person name="Mihalev A."/>
            <person name="Mihova T."/>
            <person name="Mittelman R."/>
            <person name="Mlenga V."/>
            <person name="Montmayeur A."/>
            <person name="Mulrain L."/>
            <person name="Navidi A."/>
            <person name="Naylor J."/>
            <person name="Negash T."/>
            <person name="Nguyen T."/>
            <person name="Nguyen N."/>
            <person name="Nicol R."/>
            <person name="Norbu C."/>
            <person name="Norbu N."/>
            <person name="Novod N."/>
            <person name="O'Neill B."/>
            <person name="Osman S."/>
            <person name="Markiewicz E."/>
            <person name="Oyono O.L."/>
            <person name="Patti C."/>
            <person name="Phunkhang P."/>
            <person name="Pierre F."/>
            <person name="Priest M."/>
            <person name="Raghuraman S."/>
            <person name="Rege F."/>
            <person name="Reyes R."/>
            <person name="Rise C."/>
            <person name="Rogov P."/>
            <person name="Ross K."/>
            <person name="Ryan E."/>
            <person name="Settipalli S."/>
            <person name="Shea T."/>
            <person name="Sherpa N."/>
            <person name="Shi L."/>
            <person name="Shih D."/>
            <person name="Sparrow T."/>
            <person name="Spaulding J."/>
            <person name="Stalker J."/>
            <person name="Stange-Thomann N."/>
            <person name="Stavropoulos S."/>
            <person name="Stone C."/>
            <person name="Strader C."/>
            <person name="Tesfaye S."/>
            <person name="Thomson T."/>
            <person name="Thoulutsang Y."/>
            <person name="Thoulutsang D."/>
            <person name="Topham K."/>
            <person name="Topping I."/>
            <person name="Tsamla T."/>
            <person name="Vassiliev H."/>
            <person name="Vo A."/>
            <person name="Wangchuk T."/>
            <person name="Wangdi T."/>
            <person name="Weiand M."/>
            <person name="Wilkinson J."/>
            <person name="Wilson A."/>
            <person name="Yadav S."/>
            <person name="Young G."/>
            <person name="Yu Q."/>
            <person name="Zembek L."/>
            <person name="Zhong D."/>
            <person name="Zimmer A."/>
            <person name="Zwirko Z."/>
            <person name="Jaffe D.B."/>
            <person name="Alvarez P."/>
            <person name="Brockman W."/>
            <person name="Butler J."/>
            <person name="Chin C."/>
            <person name="Gnerre S."/>
            <person name="MacCallum I."/>
            <person name="Graves J.A."/>
            <person name="Ponting C.P."/>
            <person name="Breen M."/>
            <person name="Samollow P.B."/>
            <person name="Lander E.S."/>
            <person name="Lindblad-Toh K."/>
        </authorList>
    </citation>
    <scope>NUCLEOTIDE SEQUENCE [LARGE SCALE GENOMIC DNA]</scope>
</reference>
<dbReference type="InterPro" id="IPR027417">
    <property type="entry name" value="P-loop_NTPase"/>
</dbReference>